<name>A0A7C1F2N7_9THEO</name>
<sequence>MEELLGREVGEVVAHLEQAGFRPEIKVTLSPRGEARGQQRVVRVRVLLEGRVEVLVVYDPVCLPGDADPQ</sequence>
<organism evidence="1">
    <name type="scientific">Ammonifex degensii</name>
    <dbReference type="NCBI Taxonomy" id="42838"/>
    <lineage>
        <taxon>Bacteria</taxon>
        <taxon>Bacillati</taxon>
        <taxon>Bacillota</taxon>
        <taxon>Clostridia</taxon>
        <taxon>Thermoanaerobacterales</taxon>
        <taxon>Thermoanaerobacteraceae</taxon>
        <taxon>Ammonifex</taxon>
    </lineage>
</organism>
<accession>A0A7C1F2N7</accession>
<protein>
    <recommendedName>
        <fullName evidence="2">PASTA domain-containing protein</fullName>
    </recommendedName>
</protein>
<evidence type="ECO:0000313" key="1">
    <source>
        <dbReference type="EMBL" id="HDW51407.1"/>
    </source>
</evidence>
<evidence type="ECO:0008006" key="2">
    <source>
        <dbReference type="Google" id="ProtNLM"/>
    </source>
</evidence>
<dbReference type="EMBL" id="DSMV01000096">
    <property type="protein sequence ID" value="HDW51407.1"/>
    <property type="molecule type" value="Genomic_DNA"/>
</dbReference>
<comment type="caution">
    <text evidence="1">The sequence shown here is derived from an EMBL/GenBank/DDBJ whole genome shotgun (WGS) entry which is preliminary data.</text>
</comment>
<dbReference type="AlphaFoldDB" id="A0A7C1F2N7"/>
<reference evidence="1" key="1">
    <citation type="journal article" date="2020" name="mSystems">
        <title>Genome- and Community-Level Interaction Insights into Carbon Utilization and Element Cycling Functions of Hydrothermarchaeota in Hydrothermal Sediment.</title>
        <authorList>
            <person name="Zhou Z."/>
            <person name="Liu Y."/>
            <person name="Xu W."/>
            <person name="Pan J."/>
            <person name="Luo Z.H."/>
            <person name="Li M."/>
        </authorList>
    </citation>
    <scope>NUCLEOTIDE SEQUENCE [LARGE SCALE GENOMIC DNA]</scope>
    <source>
        <strain evidence="1">SpSt-301</strain>
    </source>
</reference>
<gene>
    <name evidence="1" type="ORF">ENQ35_01475</name>
</gene>
<proteinExistence type="predicted"/>